<evidence type="ECO:0000313" key="1">
    <source>
        <dbReference type="EMBL" id="KAJ4447327.1"/>
    </source>
</evidence>
<accession>A0ABQ8TLF7</accession>
<name>A0ABQ8TLF7_PERAM</name>
<reference evidence="1 2" key="1">
    <citation type="journal article" date="2022" name="Allergy">
        <title>Genome assembly and annotation of Periplaneta americana reveal a comprehensive cockroach allergen profile.</title>
        <authorList>
            <person name="Wang L."/>
            <person name="Xiong Q."/>
            <person name="Saelim N."/>
            <person name="Wang L."/>
            <person name="Nong W."/>
            <person name="Wan A.T."/>
            <person name="Shi M."/>
            <person name="Liu X."/>
            <person name="Cao Q."/>
            <person name="Hui J.H.L."/>
            <person name="Sookrung N."/>
            <person name="Leung T.F."/>
            <person name="Tungtrongchitr A."/>
            <person name="Tsui S.K.W."/>
        </authorList>
    </citation>
    <scope>NUCLEOTIDE SEQUENCE [LARGE SCALE GENOMIC DNA]</scope>
    <source>
        <strain evidence="1">PWHHKU_190912</strain>
    </source>
</reference>
<sequence>MAGLCEGGNEPSGSLKAICKLLQYDYFACLVVQPTPPCREHSLALTIKEYKGFKSGDRTGHPTGPCSAMQRS</sequence>
<evidence type="ECO:0000313" key="2">
    <source>
        <dbReference type="Proteomes" id="UP001148838"/>
    </source>
</evidence>
<dbReference type="Proteomes" id="UP001148838">
    <property type="component" value="Unassembled WGS sequence"/>
</dbReference>
<organism evidence="1 2">
    <name type="scientific">Periplaneta americana</name>
    <name type="common">American cockroach</name>
    <name type="synonym">Blatta americana</name>
    <dbReference type="NCBI Taxonomy" id="6978"/>
    <lineage>
        <taxon>Eukaryota</taxon>
        <taxon>Metazoa</taxon>
        <taxon>Ecdysozoa</taxon>
        <taxon>Arthropoda</taxon>
        <taxon>Hexapoda</taxon>
        <taxon>Insecta</taxon>
        <taxon>Pterygota</taxon>
        <taxon>Neoptera</taxon>
        <taxon>Polyneoptera</taxon>
        <taxon>Dictyoptera</taxon>
        <taxon>Blattodea</taxon>
        <taxon>Blattoidea</taxon>
        <taxon>Blattidae</taxon>
        <taxon>Blattinae</taxon>
        <taxon>Periplaneta</taxon>
    </lineage>
</organism>
<gene>
    <name evidence="1" type="ORF">ANN_09331</name>
</gene>
<proteinExistence type="predicted"/>
<comment type="caution">
    <text evidence="1">The sequence shown here is derived from an EMBL/GenBank/DDBJ whole genome shotgun (WGS) entry which is preliminary data.</text>
</comment>
<protein>
    <submittedName>
        <fullName evidence="1">Uncharacterized protein</fullName>
    </submittedName>
</protein>
<keyword evidence="2" id="KW-1185">Reference proteome</keyword>
<dbReference type="EMBL" id="JAJSOF020000005">
    <property type="protein sequence ID" value="KAJ4447327.1"/>
    <property type="molecule type" value="Genomic_DNA"/>
</dbReference>